<feature type="region of interest" description="Disordered" evidence="1">
    <location>
        <begin position="503"/>
        <end position="532"/>
    </location>
</feature>
<name>A0A6I8MEQ2_9FUSO</name>
<proteinExistence type="predicted"/>
<organism evidence="2 3">
    <name type="scientific">Oceanivirga miroungae</name>
    <dbReference type="NCBI Taxonomy" id="1130046"/>
    <lineage>
        <taxon>Bacteria</taxon>
        <taxon>Fusobacteriati</taxon>
        <taxon>Fusobacteriota</taxon>
        <taxon>Fusobacteriia</taxon>
        <taxon>Fusobacteriales</taxon>
        <taxon>Leptotrichiaceae</taxon>
        <taxon>Oceanivirga</taxon>
    </lineage>
</organism>
<dbReference type="EMBL" id="CABWIB010000001">
    <property type="protein sequence ID" value="VWL85709.1"/>
    <property type="molecule type" value="Genomic_DNA"/>
</dbReference>
<feature type="compositionally biased region" description="Basic residues" evidence="1">
    <location>
        <begin position="169"/>
        <end position="178"/>
    </location>
</feature>
<feature type="compositionally biased region" description="Basic and acidic residues" evidence="1">
    <location>
        <begin position="179"/>
        <end position="191"/>
    </location>
</feature>
<dbReference type="AlphaFoldDB" id="A0A6I8MEQ2"/>
<accession>A0A6I8MEQ2</accession>
<evidence type="ECO:0000256" key="1">
    <source>
        <dbReference type="SAM" id="MobiDB-lite"/>
    </source>
</evidence>
<dbReference type="RefSeq" id="WP_156683683.1">
    <property type="nucleotide sequence ID" value="NZ_CABWIB010000001.1"/>
</dbReference>
<keyword evidence="3" id="KW-1185">Reference proteome</keyword>
<feature type="region of interest" description="Disordered" evidence="1">
    <location>
        <begin position="169"/>
        <end position="191"/>
    </location>
</feature>
<gene>
    <name evidence="2" type="ORF">OMES3154_00997</name>
</gene>
<evidence type="ECO:0000313" key="2">
    <source>
        <dbReference type="EMBL" id="VWL85709.1"/>
    </source>
</evidence>
<reference evidence="2 3" key="1">
    <citation type="submission" date="2019-10" db="EMBL/GenBank/DDBJ databases">
        <authorList>
            <person name="Blom J."/>
        </authorList>
    </citation>
    <scope>NUCLEOTIDE SEQUENCE [LARGE SCALE GENOMIC DNA]</scope>
    <source>
        <strain evidence="2 3">ES3154-GLU</strain>
    </source>
</reference>
<sequence>MKKSLLILGIIPYIAMSSDKTLYGTNNSNVKVQNIKRGKLKLSSITYTPLDFTLTSRNNFFKFNVKVSGQRDRINKSNTKSSFIPIKNKKLGEEENFSKKQGVLTDYFNPKKIYNVEYTTMFGQDFSVEESSGNISKIPLNNLYNFGNSLEYLIKRASGKKLVLPHAHSHAGHSHNHNHNHDHDHNHDEEHTGYRNEFDTFIPFNSREYKEDEDLGIKASIDYFNNKVGFKLTHYFRRMVENEISHPNDETIAELKTHLLLKDKVSLNFRPRLSLVKFNPTKFESDTDFRIKINENNFINSYMYNAIQLNSLDEKIKFKNIFSIDYDYNKEKLRSHKFYEIVDHEHEKEDRFRVKFSLTHDAKYDKPILKLKDYKYSRKEDLFSYNAELNLKKSNAFIDNLTLENNFTYNQNIRKVKAFDFDFYTEKKYLYNDKNSKAFINENIDHIENHIPKKLQERHLLVKKDENENQYIEIYELLKFENSCMPYTDKYCIKNEFPNEGNDELDSIGGTAPTDDDPFADIGGTVPTDDDPFADIGGTVPTDDDPFADIGGTVPTDDDPFADIDDNSSQTTNTQILYSPDERLERTDYVLIKYTYNFLGLSRKPLSYTNLNEINFNNESKISYKYKGYKFNFKNNVHVDIPSYENRENNFMIENNLSLGVEKKFKKRFNLKFDFNDQYIYHKYNTYYRNNLINTSYQINRSSYNLDTAYNLNEKKLNLIYGLNLKYTLEARKAPIELMEGNKEEALIFVEPTPELYEFYYSLGPFERNKLISPKSNGKENEALLNGYKEYLEFKNNKYIDIPAYRRQLKYEVDKWVLGNILDIKPYLEINYNFNKNIKFYSKLETNFNFNNSSTIGIDKDGYFRPVAKNMSLGDITTKFEFGIKQKF</sequence>
<protein>
    <submittedName>
        <fullName evidence="2">Uncharacterized protein</fullName>
    </submittedName>
</protein>
<dbReference type="Proteomes" id="UP000419017">
    <property type="component" value="Unassembled WGS sequence"/>
</dbReference>
<evidence type="ECO:0000313" key="3">
    <source>
        <dbReference type="Proteomes" id="UP000419017"/>
    </source>
</evidence>